<dbReference type="GO" id="GO:0016491">
    <property type="term" value="F:oxidoreductase activity"/>
    <property type="evidence" value="ECO:0007669"/>
    <property type="project" value="InterPro"/>
</dbReference>
<dbReference type="Proteomes" id="UP000463470">
    <property type="component" value="Unassembled WGS sequence"/>
</dbReference>
<reference evidence="6 7" key="1">
    <citation type="submission" date="2020-01" db="EMBL/GenBank/DDBJ databases">
        <title>Whole-genome sequence of Heliobacterium undosum DSM 13378.</title>
        <authorList>
            <person name="Kyndt J.A."/>
            <person name="Meyer T.E."/>
        </authorList>
    </citation>
    <scope>NUCLEOTIDE SEQUENCE [LARGE SCALE GENOMIC DNA]</scope>
    <source>
        <strain evidence="6 7">DSM 13378</strain>
    </source>
</reference>
<dbReference type="AlphaFoldDB" id="A0A845KY23"/>
<keyword evidence="2" id="KW-0285">Flavoprotein</keyword>
<comment type="cofactor">
    <cofactor evidence="1">
        <name>FAD</name>
        <dbReference type="ChEBI" id="CHEBI:57692"/>
    </cofactor>
</comment>
<dbReference type="OrthoDB" id="9807946at2"/>
<dbReference type="Pfam" id="PF18267">
    <property type="entry name" value="Rubredoxin_C"/>
    <property type="match status" value="1"/>
</dbReference>
<dbReference type="InterPro" id="IPR016156">
    <property type="entry name" value="FAD/NAD-linked_Rdtase_dimer_sf"/>
</dbReference>
<proteinExistence type="predicted"/>
<feature type="domain" description="FAD/NAD(P)-binding" evidence="4">
    <location>
        <begin position="6"/>
        <end position="296"/>
    </location>
</feature>
<gene>
    <name evidence="6" type="ORF">GTO91_00810</name>
</gene>
<dbReference type="Gene3D" id="3.50.50.60">
    <property type="entry name" value="FAD/NAD(P)-binding domain"/>
    <property type="match status" value="2"/>
</dbReference>
<sequence>MSNGERLLILGGGIAAVSAAEAARQADPERPVTICTEEGHYPYYRLRLSFLLGQPFEKSSLLIHPPGWYDERNIGVLMGRRARSIDAERRIVTLESGETIPYGRLVIAVGASAFLPPLPGTELPGVYTVRQVDDVEAINASLCPGSRVIVVGGGILGLEAAWTLREQGIAVTVVEHGPRLLSRQLDAGGSRILERLAAAEGITLLTEANSVAIEKGEGVLRLRLADGRTVEGELIIFSTGIRANLDLARSAGIATGRGICVDEWMQASVPGIFAAGDVAEFTGNLPGLWPVAAEQGKTAGHNAVLPQQDWTLYRPAAPSNMLRVFGIKIFSLGAVSPGEGIVILGDGEAGDKEYKGFFFRDGRLAGAVLMGDLKWANRLKAAMESGRDFSGATGTMKAFLAALADE</sequence>
<dbReference type="Pfam" id="PF07992">
    <property type="entry name" value="Pyr_redox_2"/>
    <property type="match status" value="1"/>
</dbReference>
<evidence type="ECO:0000256" key="3">
    <source>
        <dbReference type="ARBA" id="ARBA00022827"/>
    </source>
</evidence>
<feature type="domain" description="NADH-rubredoxin oxidoreductase C-terminal" evidence="5">
    <location>
        <begin position="318"/>
        <end position="386"/>
    </location>
</feature>
<dbReference type="PRINTS" id="PR00368">
    <property type="entry name" value="FADPNR"/>
</dbReference>
<keyword evidence="7" id="KW-1185">Reference proteome</keyword>
<dbReference type="Gene3D" id="3.30.390.30">
    <property type="match status" value="1"/>
</dbReference>
<organism evidence="6 7">
    <name type="scientific">Heliomicrobium undosum</name>
    <dbReference type="NCBI Taxonomy" id="121734"/>
    <lineage>
        <taxon>Bacteria</taxon>
        <taxon>Bacillati</taxon>
        <taxon>Bacillota</taxon>
        <taxon>Clostridia</taxon>
        <taxon>Eubacteriales</taxon>
        <taxon>Heliobacteriaceae</taxon>
        <taxon>Heliomicrobium</taxon>
    </lineage>
</organism>
<dbReference type="PANTHER" id="PTHR43429">
    <property type="entry name" value="PYRIDINE NUCLEOTIDE-DISULFIDE OXIDOREDUCTASE DOMAIN-CONTAINING"/>
    <property type="match status" value="1"/>
</dbReference>
<name>A0A845KY23_9FIRM</name>
<evidence type="ECO:0000259" key="5">
    <source>
        <dbReference type="Pfam" id="PF18267"/>
    </source>
</evidence>
<dbReference type="PRINTS" id="PR00411">
    <property type="entry name" value="PNDRDTASEI"/>
</dbReference>
<evidence type="ECO:0000259" key="4">
    <source>
        <dbReference type="Pfam" id="PF07992"/>
    </source>
</evidence>
<dbReference type="SUPFAM" id="SSF51905">
    <property type="entry name" value="FAD/NAD(P)-binding domain"/>
    <property type="match status" value="2"/>
</dbReference>
<evidence type="ECO:0000313" key="6">
    <source>
        <dbReference type="EMBL" id="MZP28263.1"/>
    </source>
</evidence>
<evidence type="ECO:0000256" key="2">
    <source>
        <dbReference type="ARBA" id="ARBA00022630"/>
    </source>
</evidence>
<dbReference type="EMBL" id="WXEY01000001">
    <property type="protein sequence ID" value="MZP28263.1"/>
    <property type="molecule type" value="Genomic_DNA"/>
</dbReference>
<dbReference type="InterPro" id="IPR050260">
    <property type="entry name" value="FAD-bd_OxRdtase"/>
</dbReference>
<dbReference type="InterPro" id="IPR041575">
    <property type="entry name" value="Rubredoxin_C"/>
</dbReference>
<keyword evidence="3" id="KW-0274">FAD</keyword>
<dbReference type="InterPro" id="IPR036188">
    <property type="entry name" value="FAD/NAD-bd_sf"/>
</dbReference>
<dbReference type="RefSeq" id="WP_161253357.1">
    <property type="nucleotide sequence ID" value="NZ_WXEY01000001.1"/>
</dbReference>
<protein>
    <submittedName>
        <fullName evidence="6">FAD-dependent oxidoreductase</fullName>
    </submittedName>
</protein>
<comment type="caution">
    <text evidence="6">The sequence shown here is derived from an EMBL/GenBank/DDBJ whole genome shotgun (WGS) entry which is preliminary data.</text>
</comment>
<dbReference type="InterPro" id="IPR023753">
    <property type="entry name" value="FAD/NAD-binding_dom"/>
</dbReference>
<dbReference type="PANTHER" id="PTHR43429:SF3">
    <property type="entry name" value="NITRITE REDUCTASE [NAD(P)H]"/>
    <property type="match status" value="1"/>
</dbReference>
<accession>A0A845KY23</accession>
<evidence type="ECO:0000313" key="7">
    <source>
        <dbReference type="Proteomes" id="UP000463470"/>
    </source>
</evidence>
<evidence type="ECO:0000256" key="1">
    <source>
        <dbReference type="ARBA" id="ARBA00001974"/>
    </source>
</evidence>